<evidence type="ECO:0000256" key="8">
    <source>
        <dbReference type="ARBA" id="ARBA00023180"/>
    </source>
</evidence>
<evidence type="ECO:0000256" key="7">
    <source>
        <dbReference type="ARBA" id="ARBA00023085"/>
    </source>
</evidence>
<dbReference type="InterPro" id="IPR012334">
    <property type="entry name" value="Pectin_lyas_fold"/>
</dbReference>
<dbReference type="GO" id="GO:0045490">
    <property type="term" value="P:pectin catabolic process"/>
    <property type="evidence" value="ECO:0007669"/>
    <property type="project" value="UniProtKB-UniRule"/>
</dbReference>
<comment type="similarity">
    <text evidence="3">Belongs to the pectinesterase family.</text>
</comment>
<evidence type="ECO:0000256" key="11">
    <source>
        <dbReference type="PROSITE-ProRule" id="PRU10040"/>
    </source>
</evidence>
<keyword evidence="5" id="KW-0134">Cell wall</keyword>
<dbReference type="EMBL" id="JAYMYQ010000010">
    <property type="protein sequence ID" value="KAK7308634.1"/>
    <property type="molecule type" value="Genomic_DNA"/>
</dbReference>
<comment type="subcellular location">
    <subcellularLocation>
        <location evidence="1">Secreted</location>
        <location evidence="1">Cell wall</location>
    </subcellularLocation>
</comment>
<protein>
    <recommendedName>
        <fullName evidence="4 12">Pectinesterase</fullName>
        <ecNumber evidence="4 12">3.1.1.11</ecNumber>
    </recommendedName>
</protein>
<dbReference type="PANTHER" id="PTHR31321:SF76">
    <property type="entry name" value="PECTINESTERASE 10-RELATED"/>
    <property type="match status" value="1"/>
</dbReference>
<dbReference type="FunFam" id="2.160.20.10:FF:000013">
    <property type="entry name" value="Pectinesterase"/>
    <property type="match status" value="1"/>
</dbReference>
<accession>A0AAN9K3R3</accession>
<evidence type="ECO:0000256" key="10">
    <source>
        <dbReference type="ARBA" id="ARBA00057335"/>
    </source>
</evidence>
<dbReference type="Gene3D" id="2.160.20.10">
    <property type="entry name" value="Single-stranded right-handed beta-helix, Pectin lyase-like"/>
    <property type="match status" value="1"/>
</dbReference>
<feature type="domain" description="Pectinesterase catalytic" evidence="14">
    <location>
        <begin position="68"/>
        <end position="348"/>
    </location>
</feature>
<keyword evidence="13" id="KW-0472">Membrane</keyword>
<dbReference type="SUPFAM" id="SSF51126">
    <property type="entry name" value="Pectin lyase-like"/>
    <property type="match status" value="1"/>
</dbReference>
<keyword evidence="13" id="KW-0812">Transmembrane</keyword>
<keyword evidence="16" id="KW-1185">Reference proteome</keyword>
<comment type="pathway">
    <text evidence="2 12">Glycan metabolism; pectin degradation; 2-dehydro-3-deoxy-D-gluconate from pectin: step 1/5.</text>
</comment>
<keyword evidence="5" id="KW-0964">Secreted</keyword>
<keyword evidence="6 12" id="KW-0378">Hydrolase</keyword>
<evidence type="ECO:0000256" key="2">
    <source>
        <dbReference type="ARBA" id="ARBA00005184"/>
    </source>
</evidence>
<name>A0AAN9K3R3_CANGL</name>
<feature type="active site" evidence="11">
    <location>
        <position position="216"/>
    </location>
</feature>
<feature type="transmembrane region" description="Helical" evidence="13">
    <location>
        <begin position="6"/>
        <end position="24"/>
    </location>
</feature>
<dbReference type="InterPro" id="IPR000070">
    <property type="entry name" value="Pectinesterase_cat"/>
</dbReference>
<keyword evidence="13" id="KW-1133">Transmembrane helix</keyword>
<dbReference type="GO" id="GO:0030599">
    <property type="term" value="F:pectinesterase activity"/>
    <property type="evidence" value="ECO:0007669"/>
    <property type="project" value="UniProtKB-UniRule"/>
</dbReference>
<dbReference type="InterPro" id="IPR011050">
    <property type="entry name" value="Pectin_lyase_fold/virulence"/>
</dbReference>
<evidence type="ECO:0000256" key="5">
    <source>
        <dbReference type="ARBA" id="ARBA00022512"/>
    </source>
</evidence>
<sequence>MSFYWYWFICFYLLVNLGILLVHARQYHTYHHYRGYHKYHRYYHPDRHIRYYLPQKFKDELIPQKMINVNPSESGSFSTIQSAIDSVPSNNGDWISINVMAGTYREKLTIPIDKPYIIIQGQGKFNTFVEWNDHDNLLQSATFTALASNVVVKFISFRNSYNSPKNGNPVVPAAAALISGDKYYFLNVGFYGIQDTLWDDQGKHYYQDCTIEGAIDFIFGSAQSLFEGCDINVVDAELGAGIAGYITAQGRANPNDTNGFVFKNCNINGNGTTYLGRPWRPYATVLFYNTSMPNIINPSGWESWDFSGNEGLTTFAEYGNHGAGADTSKRVSWEKKLGLSTVREMASTRFVDNNGWLSHVRS</sequence>
<dbReference type="AlphaFoldDB" id="A0AAN9K3R3"/>
<keyword evidence="7 12" id="KW-0063">Aspartyl esterase</keyword>
<comment type="catalytic activity">
    <reaction evidence="9 12">
        <text>[(1-&gt;4)-alpha-D-galacturonosyl methyl ester](n) + n H2O = [(1-&gt;4)-alpha-D-galacturonosyl](n) + n methanol + n H(+)</text>
        <dbReference type="Rhea" id="RHEA:22380"/>
        <dbReference type="Rhea" id="RHEA-COMP:14570"/>
        <dbReference type="Rhea" id="RHEA-COMP:14573"/>
        <dbReference type="ChEBI" id="CHEBI:15377"/>
        <dbReference type="ChEBI" id="CHEBI:15378"/>
        <dbReference type="ChEBI" id="CHEBI:17790"/>
        <dbReference type="ChEBI" id="CHEBI:140522"/>
        <dbReference type="ChEBI" id="CHEBI:140523"/>
        <dbReference type="EC" id="3.1.1.11"/>
    </reaction>
</comment>
<evidence type="ECO:0000256" key="13">
    <source>
        <dbReference type="SAM" id="Phobius"/>
    </source>
</evidence>
<evidence type="ECO:0000313" key="15">
    <source>
        <dbReference type="EMBL" id="KAK7308634.1"/>
    </source>
</evidence>
<proteinExistence type="inferred from homology"/>
<evidence type="ECO:0000256" key="3">
    <source>
        <dbReference type="ARBA" id="ARBA00008891"/>
    </source>
</evidence>
<comment type="function">
    <text evidence="10">Acts in the modification of cell walls via demethylesterification of cell wall pectin.</text>
</comment>
<gene>
    <name evidence="15" type="ORF">VNO77_42253</name>
</gene>
<evidence type="ECO:0000256" key="12">
    <source>
        <dbReference type="RuleBase" id="RU000589"/>
    </source>
</evidence>
<dbReference type="EC" id="3.1.1.11" evidence="4 12"/>
<dbReference type="GO" id="GO:0042545">
    <property type="term" value="P:cell wall modification"/>
    <property type="evidence" value="ECO:0007669"/>
    <property type="project" value="UniProtKB-UniRule"/>
</dbReference>
<evidence type="ECO:0000256" key="6">
    <source>
        <dbReference type="ARBA" id="ARBA00022801"/>
    </source>
</evidence>
<dbReference type="PROSITE" id="PS00503">
    <property type="entry name" value="PECTINESTERASE_2"/>
    <property type="match status" value="1"/>
</dbReference>
<organism evidence="15 16">
    <name type="scientific">Canavalia gladiata</name>
    <name type="common">Sword bean</name>
    <name type="synonym">Dolichos gladiatus</name>
    <dbReference type="NCBI Taxonomy" id="3824"/>
    <lineage>
        <taxon>Eukaryota</taxon>
        <taxon>Viridiplantae</taxon>
        <taxon>Streptophyta</taxon>
        <taxon>Embryophyta</taxon>
        <taxon>Tracheophyta</taxon>
        <taxon>Spermatophyta</taxon>
        <taxon>Magnoliopsida</taxon>
        <taxon>eudicotyledons</taxon>
        <taxon>Gunneridae</taxon>
        <taxon>Pentapetalae</taxon>
        <taxon>rosids</taxon>
        <taxon>fabids</taxon>
        <taxon>Fabales</taxon>
        <taxon>Fabaceae</taxon>
        <taxon>Papilionoideae</taxon>
        <taxon>50 kb inversion clade</taxon>
        <taxon>NPAAA clade</taxon>
        <taxon>indigoferoid/millettioid clade</taxon>
        <taxon>Phaseoleae</taxon>
        <taxon>Canavalia</taxon>
    </lineage>
</organism>
<dbReference type="Pfam" id="PF01095">
    <property type="entry name" value="Pectinesterase"/>
    <property type="match status" value="1"/>
</dbReference>
<evidence type="ECO:0000256" key="1">
    <source>
        <dbReference type="ARBA" id="ARBA00004191"/>
    </source>
</evidence>
<keyword evidence="8" id="KW-0325">Glycoprotein</keyword>
<reference evidence="15 16" key="1">
    <citation type="submission" date="2024-01" db="EMBL/GenBank/DDBJ databases">
        <title>The genomes of 5 underutilized Papilionoideae crops provide insights into root nodulation and disease resistanc.</title>
        <authorList>
            <person name="Jiang F."/>
        </authorList>
    </citation>
    <scope>NUCLEOTIDE SEQUENCE [LARGE SCALE GENOMIC DNA]</scope>
    <source>
        <strain evidence="15">LVBAO_FW01</strain>
        <tissue evidence="15">Leaves</tissue>
    </source>
</reference>
<dbReference type="PANTHER" id="PTHR31321">
    <property type="entry name" value="ACYL-COA THIOESTER HYDROLASE YBHC-RELATED"/>
    <property type="match status" value="1"/>
</dbReference>
<evidence type="ECO:0000256" key="9">
    <source>
        <dbReference type="ARBA" id="ARBA00047928"/>
    </source>
</evidence>
<evidence type="ECO:0000313" key="16">
    <source>
        <dbReference type="Proteomes" id="UP001367508"/>
    </source>
</evidence>
<dbReference type="Proteomes" id="UP001367508">
    <property type="component" value="Unassembled WGS sequence"/>
</dbReference>
<comment type="caution">
    <text evidence="15">The sequence shown here is derived from an EMBL/GenBank/DDBJ whole genome shotgun (WGS) entry which is preliminary data.</text>
</comment>
<evidence type="ECO:0000256" key="4">
    <source>
        <dbReference type="ARBA" id="ARBA00013229"/>
    </source>
</evidence>
<evidence type="ECO:0000259" key="14">
    <source>
        <dbReference type="Pfam" id="PF01095"/>
    </source>
</evidence>
<dbReference type="InterPro" id="IPR033131">
    <property type="entry name" value="Pectinesterase_Asp_AS"/>
</dbReference>